<name>A0A0N4VW17_HAEPC</name>
<evidence type="ECO:0000313" key="1">
    <source>
        <dbReference type="WBParaSite" id="HPLM_0000148701-mRNA-1"/>
    </source>
</evidence>
<dbReference type="AlphaFoldDB" id="A0A0N4VW17"/>
<sequence>LNKSYNRNPSGASFLCSHVRIQSTCICRIASASSTNFVCLRHSSANCRMNSSSIILALNEFMKRMAITQSSGSISSLCSSRKVAASSY</sequence>
<dbReference type="WBParaSite" id="HPLM_0000148701-mRNA-1">
    <property type="protein sequence ID" value="HPLM_0000148701-mRNA-1"/>
    <property type="gene ID" value="HPLM_0000148701"/>
</dbReference>
<organism evidence="1">
    <name type="scientific">Haemonchus placei</name>
    <name type="common">Barber's pole worm</name>
    <dbReference type="NCBI Taxonomy" id="6290"/>
    <lineage>
        <taxon>Eukaryota</taxon>
        <taxon>Metazoa</taxon>
        <taxon>Ecdysozoa</taxon>
        <taxon>Nematoda</taxon>
        <taxon>Chromadorea</taxon>
        <taxon>Rhabditida</taxon>
        <taxon>Rhabditina</taxon>
        <taxon>Rhabditomorpha</taxon>
        <taxon>Strongyloidea</taxon>
        <taxon>Trichostrongylidae</taxon>
        <taxon>Haemonchus</taxon>
    </lineage>
</organism>
<proteinExistence type="predicted"/>
<protein>
    <submittedName>
        <fullName evidence="1">Ovule protein</fullName>
    </submittedName>
</protein>
<reference evidence="1" key="1">
    <citation type="submission" date="2017-02" db="UniProtKB">
        <authorList>
            <consortium name="WormBaseParasite"/>
        </authorList>
    </citation>
    <scope>IDENTIFICATION</scope>
</reference>
<accession>A0A0N4VW17</accession>